<evidence type="ECO:0000256" key="1">
    <source>
        <dbReference type="SAM" id="MobiDB-lite"/>
    </source>
</evidence>
<proteinExistence type="predicted"/>
<dbReference type="RefSeq" id="WP_016578361.1">
    <property type="nucleotide sequence ID" value="NZ_BHXC01000006.1"/>
</dbReference>
<feature type="region of interest" description="Disordered" evidence="1">
    <location>
        <begin position="1"/>
        <end position="89"/>
    </location>
</feature>
<dbReference type="AlphaFoldDB" id="A0A401R2C6"/>
<accession>A0A401R2C6</accession>
<gene>
    <name evidence="2" type="ORF">SALB_04537</name>
</gene>
<reference evidence="2 3" key="1">
    <citation type="journal article" date="2019" name="Microbiol. Resour. Announc.">
        <title>Draft Genome Sequence of the Most Traditional epsilon-Poly-l-Lysine Producer, Streptomyces albulus NBRC14147.</title>
        <authorList>
            <person name="Yamanaka K."/>
            <person name="Hamano Y."/>
        </authorList>
    </citation>
    <scope>NUCLEOTIDE SEQUENCE [LARGE SCALE GENOMIC DNA]</scope>
    <source>
        <strain evidence="2 3">NBRC 14147</strain>
    </source>
</reference>
<organism evidence="2 3">
    <name type="scientific">Streptomyces noursei</name>
    <name type="common">Streptomyces albulus</name>
    <dbReference type="NCBI Taxonomy" id="1971"/>
    <lineage>
        <taxon>Bacteria</taxon>
        <taxon>Bacillati</taxon>
        <taxon>Actinomycetota</taxon>
        <taxon>Actinomycetes</taxon>
        <taxon>Kitasatosporales</taxon>
        <taxon>Streptomycetaceae</taxon>
        <taxon>Streptomyces</taxon>
    </lineage>
</organism>
<sequence>MSTENTVQNAGERDVVAPRDSHQPIIAPGTAPKVPKPRDRDVVKPMDSHQPIAADAVAAEAPADKVGKAPAKGENLTTMDSHQPVGGVK</sequence>
<evidence type="ECO:0000313" key="2">
    <source>
        <dbReference type="EMBL" id="GCB91795.1"/>
    </source>
</evidence>
<feature type="compositionally biased region" description="Basic and acidic residues" evidence="1">
    <location>
        <begin position="11"/>
        <end position="22"/>
    </location>
</feature>
<dbReference type="EMBL" id="BHXC01000006">
    <property type="protein sequence ID" value="GCB91795.1"/>
    <property type="molecule type" value="Genomic_DNA"/>
</dbReference>
<name>A0A401R2C6_STRNR</name>
<feature type="compositionally biased region" description="Basic and acidic residues" evidence="1">
    <location>
        <begin position="36"/>
        <end position="47"/>
    </location>
</feature>
<evidence type="ECO:0008006" key="4">
    <source>
        <dbReference type="Google" id="ProtNLM"/>
    </source>
</evidence>
<comment type="caution">
    <text evidence="2">The sequence shown here is derived from an EMBL/GenBank/DDBJ whole genome shotgun (WGS) entry which is preliminary data.</text>
</comment>
<dbReference type="Proteomes" id="UP000288351">
    <property type="component" value="Unassembled WGS sequence"/>
</dbReference>
<protein>
    <recommendedName>
        <fullName evidence="4">Sigma-like protein</fullName>
    </recommendedName>
</protein>
<evidence type="ECO:0000313" key="3">
    <source>
        <dbReference type="Proteomes" id="UP000288351"/>
    </source>
</evidence>